<evidence type="ECO:0000313" key="2">
    <source>
        <dbReference type="EMBL" id="RLJ64602.1"/>
    </source>
</evidence>
<dbReference type="Proteomes" id="UP000268908">
    <property type="component" value="Unassembled WGS sequence"/>
</dbReference>
<protein>
    <submittedName>
        <fullName evidence="2">Uncharacterized protein</fullName>
    </submittedName>
</protein>
<sequence length="227" mass="23206">MRQNQLTVAEALGGPLRGRAFVASDRASRASLDPAGFNPCRLRACGAARPLPSARPRLAGPARRWLSPTRRLRLAPTPHCAPCGLAVKPGQHRPAARSEDRRALRASRWSGGFRAPAASRGGSLGQVFGASLRQFCGGGCAAASRASSPGLAGNAPASCGLDCAPCPVMPVTSPCTARNPAALLPLAPFAKAPRPSGGGPQGKANPEEAGRRGVAAASQAADQRQEK</sequence>
<dbReference type="AlphaFoldDB" id="A0A497XCC1"/>
<proteinExistence type="predicted"/>
<accession>A0A497XCC1</accession>
<comment type="caution">
    <text evidence="2">The sequence shown here is derived from an EMBL/GenBank/DDBJ whole genome shotgun (WGS) entry which is preliminary data.</text>
</comment>
<gene>
    <name evidence="2" type="ORF">DFR35_1243</name>
</gene>
<evidence type="ECO:0000313" key="3">
    <source>
        <dbReference type="Proteomes" id="UP000268908"/>
    </source>
</evidence>
<organism evidence="2 3">
    <name type="scientific">Sulfurisoma sediminicola</name>
    <dbReference type="NCBI Taxonomy" id="1381557"/>
    <lineage>
        <taxon>Bacteria</taxon>
        <taxon>Pseudomonadati</taxon>
        <taxon>Pseudomonadota</taxon>
        <taxon>Betaproteobacteria</taxon>
        <taxon>Nitrosomonadales</taxon>
        <taxon>Sterolibacteriaceae</taxon>
        <taxon>Sulfurisoma</taxon>
    </lineage>
</organism>
<evidence type="ECO:0000256" key="1">
    <source>
        <dbReference type="SAM" id="MobiDB-lite"/>
    </source>
</evidence>
<name>A0A497XCC1_9PROT</name>
<feature type="compositionally biased region" description="Low complexity" evidence="1">
    <location>
        <begin position="186"/>
        <end position="195"/>
    </location>
</feature>
<keyword evidence="3" id="KW-1185">Reference proteome</keyword>
<feature type="region of interest" description="Disordered" evidence="1">
    <location>
        <begin position="186"/>
        <end position="227"/>
    </location>
</feature>
<reference evidence="2 3" key="1">
    <citation type="submission" date="2018-10" db="EMBL/GenBank/DDBJ databases">
        <title>Genomic Encyclopedia of Type Strains, Phase IV (KMG-IV): sequencing the most valuable type-strain genomes for metagenomic binning, comparative biology and taxonomic classification.</title>
        <authorList>
            <person name="Goeker M."/>
        </authorList>
    </citation>
    <scope>NUCLEOTIDE SEQUENCE [LARGE SCALE GENOMIC DNA]</scope>
    <source>
        <strain evidence="2 3">DSM 26916</strain>
    </source>
</reference>
<dbReference type="EMBL" id="RCCI01000005">
    <property type="protein sequence ID" value="RLJ64602.1"/>
    <property type="molecule type" value="Genomic_DNA"/>
</dbReference>